<name>A0A074X0V0_9PEZI</name>
<feature type="transmembrane region" description="Helical" evidence="1">
    <location>
        <begin position="201"/>
        <end position="223"/>
    </location>
</feature>
<keyword evidence="1" id="KW-0472">Membrane</keyword>
<evidence type="ECO:0000313" key="3">
    <source>
        <dbReference type="Proteomes" id="UP000027730"/>
    </source>
</evidence>
<dbReference type="AlphaFoldDB" id="A0A074X0V0"/>
<gene>
    <name evidence="2" type="ORF">M436DRAFT_68251</name>
</gene>
<dbReference type="HOGENOM" id="CLU_986893_0_0_1"/>
<keyword evidence="1" id="KW-1133">Transmembrane helix</keyword>
<protein>
    <submittedName>
        <fullName evidence="2">Uncharacterized protein</fullName>
    </submittedName>
</protein>
<dbReference type="RefSeq" id="XP_013422475.1">
    <property type="nucleotide sequence ID" value="XM_013567021.1"/>
</dbReference>
<dbReference type="EMBL" id="KL584732">
    <property type="protein sequence ID" value="KEQ68261.1"/>
    <property type="molecule type" value="Genomic_DNA"/>
</dbReference>
<feature type="transmembrane region" description="Helical" evidence="1">
    <location>
        <begin position="99"/>
        <end position="119"/>
    </location>
</feature>
<dbReference type="Proteomes" id="UP000027730">
    <property type="component" value="Unassembled WGS sequence"/>
</dbReference>
<dbReference type="GeneID" id="25414375"/>
<feature type="transmembrane region" description="Helical" evidence="1">
    <location>
        <begin position="140"/>
        <end position="162"/>
    </location>
</feature>
<organism evidence="2 3">
    <name type="scientific">Aureobasidium namibiae CBS 147.97</name>
    <dbReference type="NCBI Taxonomy" id="1043004"/>
    <lineage>
        <taxon>Eukaryota</taxon>
        <taxon>Fungi</taxon>
        <taxon>Dikarya</taxon>
        <taxon>Ascomycota</taxon>
        <taxon>Pezizomycotina</taxon>
        <taxon>Dothideomycetes</taxon>
        <taxon>Dothideomycetidae</taxon>
        <taxon>Dothideales</taxon>
        <taxon>Saccotheciaceae</taxon>
        <taxon>Aureobasidium</taxon>
    </lineage>
</organism>
<accession>A0A074X0V0</accession>
<evidence type="ECO:0000256" key="1">
    <source>
        <dbReference type="SAM" id="Phobius"/>
    </source>
</evidence>
<proteinExistence type="predicted"/>
<keyword evidence="1" id="KW-0812">Transmembrane</keyword>
<feature type="transmembrane region" description="Helical" evidence="1">
    <location>
        <begin position="61"/>
        <end position="79"/>
    </location>
</feature>
<reference evidence="2 3" key="1">
    <citation type="journal article" date="2014" name="BMC Genomics">
        <title>Genome sequencing of four Aureobasidium pullulans varieties: biotechnological potential, stress tolerance, and description of new species.</title>
        <authorList>
            <person name="Gostin Ar C."/>
            <person name="Ohm R.A."/>
            <person name="Kogej T."/>
            <person name="Sonjak S."/>
            <person name="Turk M."/>
            <person name="Zajc J."/>
            <person name="Zalar P."/>
            <person name="Grube M."/>
            <person name="Sun H."/>
            <person name="Han J."/>
            <person name="Sharma A."/>
            <person name="Chiniquy J."/>
            <person name="Ngan C.Y."/>
            <person name="Lipzen A."/>
            <person name="Barry K."/>
            <person name="Grigoriev I.V."/>
            <person name="Gunde-Cimerman N."/>
        </authorList>
    </citation>
    <scope>NUCLEOTIDE SEQUENCE [LARGE SCALE GENOMIC DNA]</scope>
    <source>
        <strain evidence="2 3">CBS 147.97</strain>
    </source>
</reference>
<sequence length="282" mass="31624">MIDVSPRMFGRLLGNTIKNRQISSTLVQSFSIHESLLLASRSYRETFISARSRSRSPVSPTMEPSPLLLIIYTLLGVILRFHQVTSSLNLRLDAAFKLYYVVVVLFLGSDCYLFTNFAIDIIEIASTWRTDDPALSERSWLLWVCLGTAATALIGMLALLVYNLGGSWKSAKQNFATDRAKAEEEAKSINEKKVAIGAFTLYTWVFLYSKAFFDAALWAMGLFEKGEAERQMKRSSLRLTPAPSTSNKFPLAKFVLSNFFKASDMPVKQSYDKSRNSCELGG</sequence>
<evidence type="ECO:0000313" key="2">
    <source>
        <dbReference type="EMBL" id="KEQ68261.1"/>
    </source>
</evidence>
<keyword evidence="3" id="KW-1185">Reference proteome</keyword>